<evidence type="ECO:0000313" key="14">
    <source>
        <dbReference type="Proteomes" id="UP000130752"/>
    </source>
</evidence>
<dbReference type="Proteomes" id="UP000106924">
    <property type="component" value="Segment"/>
</dbReference>
<dbReference type="SUPFAM" id="SSF47240">
    <property type="entry name" value="Ferritin-like"/>
    <property type="match status" value="1"/>
</dbReference>
<dbReference type="InterPro" id="IPR000358">
    <property type="entry name" value="RNR_small_fam"/>
</dbReference>
<dbReference type="CDD" id="cd01049">
    <property type="entry name" value="RNRR2"/>
    <property type="match status" value="1"/>
</dbReference>
<reference evidence="8" key="2">
    <citation type="submission" date="2007-03" db="EMBL/GenBank/DDBJ databases">
        <title>Comparative genomics of carp herpesviruses.</title>
        <authorList>
            <person name="Davison A.J."/>
            <person name="Kurobe T."/>
            <person name="Gatherer D."/>
            <person name="Cunningham C."/>
            <person name="Waltzek T.B."/>
            <person name="Korf I."/>
            <person name="Fukuda H."/>
            <person name="Hedrick R.P."/>
        </authorList>
    </citation>
    <scope>NUCLEOTIDE SEQUENCE</scope>
    <source>
        <strain evidence="8">KHV-U</strain>
    </source>
</reference>
<dbReference type="Proteomes" id="UP000156776">
    <property type="component" value="Segment"/>
</dbReference>
<dbReference type="EMBL" id="DQ657948">
    <property type="protein sequence ID" value="ABG42854.1"/>
    <property type="molecule type" value="Genomic_DNA"/>
</dbReference>
<organism evidence="7 12">
    <name type="scientific">Cyprinid herpesvirus 3</name>
    <name type="common">CyHV-3</name>
    <dbReference type="NCBI Taxonomy" id="180230"/>
    <lineage>
        <taxon>Viruses</taxon>
        <taxon>Duplodnaviria</taxon>
        <taxon>Heunggongvirae</taxon>
        <taxon>Peploviricota</taxon>
        <taxon>Herviviricetes</taxon>
        <taxon>Herpesvirales</taxon>
        <taxon>Alloherpesviridae</taxon>
        <taxon>Cyvirus</taxon>
        <taxon>Cyvirus cyprinidallo3</taxon>
    </lineage>
</organism>
<dbReference type="InterPro" id="IPR033909">
    <property type="entry name" value="RNR_small"/>
</dbReference>
<reference evidence="9 16" key="6">
    <citation type="journal article" date="2015" name="Vet. Microbiol.">
        <title>Whole-genome sequence of a novel Chinese cyprinid herpesvirus 3 isolate reveals the existence of a distinct European genotype in East Asia.</title>
        <authorList>
            <person name="Li W."/>
            <person name="Lee X."/>
            <person name="Weng S."/>
            <person name="He J."/>
            <person name="Dong C."/>
        </authorList>
    </citation>
    <scope>NUCLEOTIDE SEQUENCE [LARGE SCALE GENOMIC DNA]</scope>
    <source>
        <strain evidence="9">KHV-GZ11</strain>
    </source>
</reference>
<accession>A3QMJ5</accession>
<evidence type="ECO:0000313" key="12">
    <source>
        <dbReference type="Proteomes" id="UP000106924"/>
    </source>
</evidence>
<dbReference type="PROSITE" id="PS00368">
    <property type="entry name" value="RIBORED_SMALL"/>
    <property type="match status" value="1"/>
</dbReference>
<dbReference type="InterPro" id="IPR030475">
    <property type="entry name" value="RNR_small_AS"/>
</dbReference>
<evidence type="ECO:0000313" key="7">
    <source>
        <dbReference type="EMBL" id="ABC55221.1"/>
    </source>
</evidence>
<dbReference type="KEGG" id="vg:11266357"/>
<evidence type="ECO:0000256" key="1">
    <source>
        <dbReference type="ARBA" id="ARBA00001962"/>
    </source>
</evidence>
<dbReference type="OrthoDB" id="4477at10239"/>
<dbReference type="PANTHER" id="PTHR23409:SF18">
    <property type="entry name" value="RIBONUCLEOSIDE-DIPHOSPHATE REDUCTASE SUBUNIT M2"/>
    <property type="match status" value="1"/>
</dbReference>
<dbReference type="GO" id="GO:0004748">
    <property type="term" value="F:ribonucleoside-diphosphate reductase activity, thioredoxin disulfide as acceptor"/>
    <property type="evidence" value="ECO:0007669"/>
    <property type="project" value="UniProtKB-EC"/>
</dbReference>
<evidence type="ECO:0000313" key="13">
    <source>
        <dbReference type="Proteomes" id="UP000128453"/>
    </source>
</evidence>
<dbReference type="EMBL" id="DQ177346">
    <property type="protein sequence ID" value="ABC55221.1"/>
    <property type="molecule type" value="Genomic_DNA"/>
</dbReference>
<evidence type="ECO:0000256" key="4">
    <source>
        <dbReference type="ARBA" id="ARBA00022723"/>
    </source>
</evidence>
<evidence type="ECO:0000256" key="3">
    <source>
        <dbReference type="ARBA" id="ARBA00012274"/>
    </source>
</evidence>
<dbReference type="PANTHER" id="PTHR23409">
    <property type="entry name" value="RIBONUCLEOSIDE-DIPHOSPHATE REDUCTASE SMALL CHAIN"/>
    <property type="match status" value="1"/>
</dbReference>
<dbReference type="InterPro" id="IPR009078">
    <property type="entry name" value="Ferritin-like_SF"/>
</dbReference>
<dbReference type="Gene3D" id="1.10.620.20">
    <property type="entry name" value="Ribonucleotide Reductase, subunit A"/>
    <property type="match status" value="1"/>
</dbReference>
<dbReference type="Pfam" id="PF00268">
    <property type="entry name" value="Ribonuc_red_sm"/>
    <property type="match status" value="1"/>
</dbReference>
<keyword evidence="5 8" id="KW-0560">Oxidoreductase</keyword>
<dbReference type="Proteomes" id="UP000169752">
    <property type="component" value="Segment"/>
</dbReference>
<dbReference type="EC" id="1.17.4.1" evidence="3"/>
<evidence type="ECO:0000313" key="10">
    <source>
        <dbReference type="EMBL" id="AJP55517.1"/>
    </source>
</evidence>
<gene>
    <name evidence="9" type="ORF">CyHV3-GZ_ORF23R</name>
    <name evidence="8" type="ORF">CyHV3_ORF23</name>
    <name evidence="11" type="ORF">KHVJ030</name>
</gene>
<keyword evidence="4" id="KW-0479">Metal-binding</keyword>
<comment type="cofactor">
    <cofactor evidence="1">
        <name>Fe cation</name>
        <dbReference type="ChEBI" id="CHEBI:24875"/>
    </cofactor>
</comment>
<dbReference type="GeneID" id="11266357"/>
<dbReference type="EMBL" id="KP343684">
    <property type="protein sequence ID" value="AJP55674.1"/>
    <property type="molecule type" value="Genomic_DNA"/>
</dbReference>
<dbReference type="Proteomes" id="UP000160099">
    <property type="component" value="Segment"/>
</dbReference>
<reference evidence="13 14" key="3">
    <citation type="journal article" date="2008" name="J. Virol.">
        <title>Cloning of the koi herpesvirus genome as an infectious bacterial artificial chromosome demonstrates that disruption of the thymidine kinase locus induces partial attenuation in Cyprinus carpio koi.</title>
        <authorList>
            <person name="Costes B."/>
            <person name="Fournier G."/>
            <person name="Michel B."/>
            <person name="Delforge C."/>
            <person name="Raj V.S."/>
            <person name="Dewals B."/>
            <person name="Gillet L."/>
            <person name="Drion P."/>
            <person name="Body A."/>
            <person name="Schynts F."/>
            <person name="Lieffrig F."/>
            <person name="Vanderplasschen A."/>
        </authorList>
    </citation>
    <scope>NUCLEOTIDE SEQUENCE [LARGE SCALE GENOMIC DNA]</scope>
    <source>
        <strain evidence="10">FL</strain>
    </source>
</reference>
<evidence type="ECO:0000256" key="5">
    <source>
        <dbReference type="ARBA" id="ARBA00023002"/>
    </source>
</evidence>
<protein>
    <recommendedName>
        <fullName evidence="3">ribonucleoside-diphosphate reductase</fullName>
        <ecNumber evidence="3">1.17.4.1</ecNumber>
    </recommendedName>
</protein>
<comment type="similarity">
    <text evidence="2">Belongs to the ribonucleoside diphosphate reductase small chain family.</text>
</comment>
<dbReference type="RefSeq" id="YP_001096062.1">
    <property type="nucleotide sequence ID" value="NC_009127.1"/>
</dbReference>
<proteinExistence type="inferred from homology"/>
<dbReference type="GO" id="GO:0046872">
    <property type="term" value="F:metal ion binding"/>
    <property type="evidence" value="ECO:0007669"/>
    <property type="project" value="UniProtKB-KW"/>
</dbReference>
<dbReference type="InterPro" id="IPR012348">
    <property type="entry name" value="RNR-like"/>
</dbReference>
<dbReference type="Proteomes" id="UP000128453">
    <property type="component" value="Segment"/>
</dbReference>
<reference evidence="13 14" key="4">
    <citation type="journal article" date="2009" name="J. Virol.">
        <title>The major portal of entry of koi herpesvirus in Cyprinus carpio is the skin.</title>
        <authorList>
            <person name="Costes B."/>
            <person name="Raj V.S."/>
            <person name="Michel B."/>
            <person name="Fournier G."/>
            <person name="Thirion M."/>
            <person name="Gillet L."/>
            <person name="Mast J."/>
            <person name="Lieffrig F."/>
            <person name="Bremont M."/>
            <person name="Vanderplasschen A."/>
        </authorList>
    </citation>
    <scope>NUCLEOTIDE SEQUENCE [LARGE SCALE GENOMIC DNA]</scope>
    <source>
        <strain evidence="10">FL</strain>
    </source>
</reference>
<sequence>METACTNSSSELFEPLLAPSNSRFTLDVIEHQDIWSMYKKAQFSNWTAEEIDLAKDTAGWESLSENEKFFLKNILAFFAASDGIVNENLATRFMKEVQYFEARCFYGFQIAIENVHSEVYAKLLNTYILDPVERNGLFKAMETMPCIKKKADWALNWIESPDATFGERLVAFTAVEGIFFSGAFASIFWLKQKVSMPGLTFSNELISRDEGLHRDFACLLFSSHLRHKPSKERVRAIITEAVEIEKEFLTQSLPVSLVGMNHDLMCKYIQYVADHLLCQMGLSRLYNTPCPFDFMENISLEGKTNFFEKRVADYQVKTTSTVDADAFMEDDSFDF</sequence>
<name>A3QMJ5_CYHV3</name>
<evidence type="ECO:0000313" key="11">
    <source>
        <dbReference type="EMBL" id="BAF48834.1"/>
    </source>
</evidence>
<evidence type="ECO:0000313" key="8">
    <source>
        <dbReference type="EMBL" id="ABG42854.1"/>
    </source>
</evidence>
<keyword evidence="6" id="KW-0408">Iron</keyword>
<evidence type="ECO:0000313" key="16">
    <source>
        <dbReference type="Proteomes" id="UP000160099"/>
    </source>
</evidence>
<dbReference type="GO" id="GO:0009263">
    <property type="term" value="P:deoxyribonucleotide biosynthetic process"/>
    <property type="evidence" value="ECO:0007669"/>
    <property type="project" value="InterPro"/>
</dbReference>
<evidence type="ECO:0000256" key="6">
    <source>
        <dbReference type="ARBA" id="ARBA00023004"/>
    </source>
</evidence>
<evidence type="ECO:0000313" key="9">
    <source>
        <dbReference type="EMBL" id="AIC32378.1"/>
    </source>
</evidence>
<dbReference type="SMR" id="A3QMJ5"/>
<dbReference type="EMBL" id="KJ627438">
    <property type="protein sequence ID" value="AIC32378.1"/>
    <property type="molecule type" value="Genomic_DNA"/>
</dbReference>
<keyword evidence="15" id="KW-1185">Reference proteome</keyword>
<dbReference type="EMBL" id="AP008984">
    <property type="protein sequence ID" value="BAF48834.1"/>
    <property type="molecule type" value="Genomic_DNA"/>
</dbReference>
<evidence type="ECO:0000256" key="2">
    <source>
        <dbReference type="ARBA" id="ARBA00009303"/>
    </source>
</evidence>
<dbReference type="Proteomes" id="UP000130752">
    <property type="component" value="Segment"/>
</dbReference>
<dbReference type="EMBL" id="KP343683">
    <property type="protein sequence ID" value="AJP55517.1"/>
    <property type="molecule type" value="Genomic_DNA"/>
</dbReference>
<dbReference type="UniPathway" id="UPA00326"/>
<reference evidence="12 15" key="1">
    <citation type="journal article" date="2007" name="J. Virol.">
        <title>Genome sequences of three koi herpesvirus isolates representing the expanding distribution of an emerging disease threatening koi and common carp worldwide.</title>
        <authorList>
            <person name="Aoki T."/>
            <person name="Hirono I."/>
            <person name="Kurokawa K."/>
            <person name="Fukuda H."/>
            <person name="Nahary R."/>
            <person name="Eldar A."/>
            <person name="Davison A.J."/>
            <person name="Waltzek T.B."/>
            <person name="Bercovier H."/>
            <person name="Hedrick R.P."/>
        </authorList>
    </citation>
    <scope>NUCLEOTIDE SEQUENCE [LARGE SCALE GENOMIC DNA]</scope>
    <source>
        <strain evidence="7">KHV-I</strain>
        <strain evidence="8 15">KHV-U</strain>
        <strain evidence="11">TUMST1</strain>
    </source>
</reference>
<evidence type="ECO:0000313" key="15">
    <source>
        <dbReference type="Proteomes" id="UP000156776"/>
    </source>
</evidence>
<reference evidence="13 14" key="5">
    <citation type="journal article" date="2015" name="PLoS Pathog.">
        <title>Rational development of an attenuated recombinant cyprinid herpesvirus 3 vaccine using prokaryotic mutagenesis and in vivo bioluminescent imaging.</title>
        <authorList>
            <person name="Boutier M."/>
            <person name="Ronsmans M."/>
            <person name="Ouyang P."/>
            <person name="Fournier G."/>
            <person name="Reschner A."/>
            <person name="Rakus K."/>
            <person name="Wilkie G.S."/>
            <person name="Farnir F."/>
            <person name="Bayrou C."/>
            <person name="Lieffrig F."/>
            <person name="Li H."/>
            <person name="Desmecht D."/>
            <person name="Davison A.J."/>
            <person name="Vanderplasschen A."/>
        </authorList>
    </citation>
    <scope>NUCLEOTIDE SEQUENCE [LARGE SCALE GENOMIC DNA]</scope>
    <source>
        <strain evidence="10">FL</strain>
    </source>
</reference>